<dbReference type="InterPro" id="IPR036249">
    <property type="entry name" value="Thioredoxin-like_sf"/>
</dbReference>
<accession>A9TVV6</accession>
<dbReference type="OrthoDB" id="422574at2759"/>
<dbReference type="eggNOG" id="KOG0867">
    <property type="taxonomic scope" value="Eukaryota"/>
</dbReference>
<dbReference type="SUPFAM" id="SSF52833">
    <property type="entry name" value="Thioredoxin-like"/>
    <property type="match status" value="1"/>
</dbReference>
<evidence type="ECO:0000256" key="2">
    <source>
        <dbReference type="RuleBase" id="RU003494"/>
    </source>
</evidence>
<dbReference type="SFLD" id="SFLDS00019">
    <property type="entry name" value="Glutathione_Transferase_(cytos"/>
    <property type="match status" value="1"/>
</dbReference>
<dbReference type="PANTHER" id="PTHR44051:SF8">
    <property type="entry name" value="GLUTATHIONE S-TRANSFERASE GSTA"/>
    <property type="match status" value="1"/>
</dbReference>
<proteinExistence type="evidence at transcript level"/>
<reference evidence="5" key="2">
    <citation type="journal article" date="2012" name="Plant Physiol.">
        <title>Functional Divergence of the GST Supergene Family in Physcomitrella patens Reveals Complex Patterns of Large Gene Family Evolution in Land Plants.</title>
        <authorList>
            <person name="Liu Y.J."/>
            <person name="Han X.M."/>
            <person name="Ren L.L."/>
            <person name="Yang H.L."/>
            <person name="Zeng Q.Y."/>
        </authorList>
    </citation>
    <scope>NUCLEOTIDE SEQUENCE</scope>
</reference>
<evidence type="ECO:0000313" key="8">
    <source>
        <dbReference type="Proteomes" id="UP000006727"/>
    </source>
</evidence>
<evidence type="ECO:0000313" key="7">
    <source>
        <dbReference type="EnsemblPlants" id="Pp3c4_13060V3.1"/>
    </source>
</evidence>
<dbReference type="InterPro" id="IPR004046">
    <property type="entry name" value="GST_C"/>
</dbReference>
<keyword evidence="5" id="KW-0808">Transferase</keyword>
<reference evidence="7" key="5">
    <citation type="submission" date="2020-12" db="UniProtKB">
        <authorList>
            <consortium name="EnsemblPlants"/>
        </authorList>
    </citation>
    <scope>IDENTIFICATION</scope>
</reference>
<evidence type="ECO:0000256" key="1">
    <source>
        <dbReference type="ARBA" id="ARBA00007409"/>
    </source>
</evidence>
<dbReference type="SFLD" id="SFLDG00358">
    <property type="entry name" value="Main_(cytGST)"/>
    <property type="match status" value="1"/>
</dbReference>
<dbReference type="Pfam" id="PF02798">
    <property type="entry name" value="GST_N"/>
    <property type="match status" value="1"/>
</dbReference>
<evidence type="ECO:0000313" key="6">
    <source>
        <dbReference type="EMBL" id="PNR55246.1"/>
    </source>
</evidence>
<reference evidence="6 8" key="4">
    <citation type="journal article" date="2018" name="Plant J.">
        <title>The Physcomitrella patens chromosome-scale assembly reveals moss genome structure and evolution.</title>
        <authorList>
            <person name="Lang D."/>
            <person name="Ullrich K.K."/>
            <person name="Murat F."/>
            <person name="Fuchs J."/>
            <person name="Jenkins J."/>
            <person name="Haas F.B."/>
            <person name="Piednoel M."/>
            <person name="Gundlach H."/>
            <person name="Van Bel M."/>
            <person name="Meyberg R."/>
            <person name="Vives C."/>
            <person name="Morata J."/>
            <person name="Symeonidi A."/>
            <person name="Hiss M."/>
            <person name="Muchero W."/>
            <person name="Kamisugi Y."/>
            <person name="Saleh O."/>
            <person name="Blanc G."/>
            <person name="Decker E.L."/>
            <person name="van Gessel N."/>
            <person name="Grimwood J."/>
            <person name="Hayes R.D."/>
            <person name="Graham S.W."/>
            <person name="Gunter L.E."/>
            <person name="McDaniel S.F."/>
            <person name="Hoernstein S.N.W."/>
            <person name="Larsson A."/>
            <person name="Li F.W."/>
            <person name="Perroud P.F."/>
            <person name="Phillips J."/>
            <person name="Ranjan P."/>
            <person name="Rokshar D.S."/>
            <person name="Rothfels C.J."/>
            <person name="Schneider L."/>
            <person name="Shu S."/>
            <person name="Stevenson D.W."/>
            <person name="Thummler F."/>
            <person name="Tillich M."/>
            <person name="Villarreal Aguilar J.C."/>
            <person name="Widiez T."/>
            <person name="Wong G.K."/>
            <person name="Wymore A."/>
            <person name="Zhang Y."/>
            <person name="Zimmer A.D."/>
            <person name="Quatrano R.S."/>
            <person name="Mayer K.F.X."/>
            <person name="Goodstein D."/>
            <person name="Casacuberta J.M."/>
            <person name="Vandepoele K."/>
            <person name="Reski R."/>
            <person name="Cuming A.C."/>
            <person name="Tuskan G.A."/>
            <person name="Maumus F."/>
            <person name="Salse J."/>
            <person name="Schmutz J."/>
            <person name="Rensing S.A."/>
        </authorList>
    </citation>
    <scope>NUCLEOTIDE SEQUENCE [LARGE SCALE GENOMIC DNA]</scope>
    <source>
        <strain evidence="7 8">cv. Gransden 2004</strain>
    </source>
</reference>
<dbReference type="PANTHER" id="PTHR44051">
    <property type="entry name" value="GLUTATHIONE S-TRANSFERASE-RELATED"/>
    <property type="match status" value="1"/>
</dbReference>
<dbReference type="Proteomes" id="UP000006727">
    <property type="component" value="Chromosome 4"/>
</dbReference>
<dbReference type="Gene3D" id="3.40.30.10">
    <property type="entry name" value="Glutaredoxin"/>
    <property type="match status" value="1"/>
</dbReference>
<gene>
    <name evidence="5" type="primary">Ure2p1</name>
    <name evidence="7" type="synonym">LOC112281765</name>
    <name evidence="6" type="ORF">PHYPA_006141</name>
</gene>
<keyword evidence="8" id="KW-1185">Reference proteome</keyword>
<dbReference type="InterPro" id="IPR040079">
    <property type="entry name" value="Glutathione_S-Trfase"/>
</dbReference>
<dbReference type="EnsemblPlants" id="Pp3c4_13060V3.2">
    <property type="protein sequence ID" value="Pp3c4_13060V3.2"/>
    <property type="gene ID" value="Pp3c4_13060"/>
</dbReference>
<protein>
    <submittedName>
        <fullName evidence="5">Ure2p class glutathione S-transferase</fullName>
    </submittedName>
</protein>
<accession>K9Y308</accession>
<dbReference type="Gramene" id="Pp3c4_13060V3.1">
    <property type="protein sequence ID" value="Pp3c4_13060V3.1"/>
    <property type="gene ID" value="Pp3c4_13060"/>
</dbReference>
<reference evidence="6 8" key="1">
    <citation type="journal article" date="2008" name="Science">
        <title>The Physcomitrella genome reveals evolutionary insights into the conquest of land by plants.</title>
        <authorList>
            <person name="Rensing S."/>
            <person name="Lang D."/>
            <person name="Zimmer A."/>
            <person name="Terry A."/>
            <person name="Salamov A."/>
            <person name="Shapiro H."/>
            <person name="Nishiyama T."/>
            <person name="Perroud P.-F."/>
            <person name="Lindquist E."/>
            <person name="Kamisugi Y."/>
            <person name="Tanahashi T."/>
            <person name="Sakakibara K."/>
            <person name="Fujita T."/>
            <person name="Oishi K."/>
            <person name="Shin-I T."/>
            <person name="Kuroki Y."/>
            <person name="Toyoda A."/>
            <person name="Suzuki Y."/>
            <person name="Hashimoto A."/>
            <person name="Yamaguchi K."/>
            <person name="Sugano A."/>
            <person name="Kohara Y."/>
            <person name="Fujiyama A."/>
            <person name="Anterola A."/>
            <person name="Aoki S."/>
            <person name="Ashton N."/>
            <person name="Barbazuk W.B."/>
            <person name="Barker E."/>
            <person name="Bennetzen J."/>
            <person name="Bezanilla M."/>
            <person name="Blankenship R."/>
            <person name="Cho S.H."/>
            <person name="Dutcher S."/>
            <person name="Estelle M."/>
            <person name="Fawcett J.A."/>
            <person name="Gundlach H."/>
            <person name="Hanada K."/>
            <person name="Heyl A."/>
            <person name="Hicks K.A."/>
            <person name="Hugh J."/>
            <person name="Lohr M."/>
            <person name="Mayer K."/>
            <person name="Melkozernov A."/>
            <person name="Murata T."/>
            <person name="Nelson D."/>
            <person name="Pils B."/>
            <person name="Prigge M."/>
            <person name="Reiss B."/>
            <person name="Renner T."/>
            <person name="Rombauts S."/>
            <person name="Rushton P."/>
            <person name="Sanderfoot A."/>
            <person name="Schween G."/>
            <person name="Shiu S.-H."/>
            <person name="Stueber K."/>
            <person name="Theodoulou F.L."/>
            <person name="Tu H."/>
            <person name="Van de Peer Y."/>
            <person name="Verrier P.J."/>
            <person name="Waters E."/>
            <person name="Wood A."/>
            <person name="Yang L."/>
            <person name="Cove D."/>
            <person name="Cuming A."/>
            <person name="Hasebe M."/>
            <person name="Lucas S."/>
            <person name="Mishler D.B."/>
            <person name="Reski R."/>
            <person name="Grigoriev I."/>
            <person name="Quatrano R.S."/>
            <person name="Boore J.L."/>
        </authorList>
    </citation>
    <scope>NUCLEOTIDE SEQUENCE [LARGE SCALE GENOMIC DNA]</scope>
    <source>
        <strain evidence="7 8">cv. Gransden 2004</strain>
    </source>
</reference>
<dbReference type="Gramene" id="Pp3c4_13060V3.2">
    <property type="protein sequence ID" value="Pp3c4_13060V3.2"/>
    <property type="gene ID" value="Pp3c4_13060"/>
</dbReference>
<dbReference type="CDD" id="cd03048">
    <property type="entry name" value="GST_N_Ure2p_like"/>
    <property type="match status" value="1"/>
</dbReference>
<dbReference type="GO" id="GO:0004364">
    <property type="term" value="F:glutathione transferase activity"/>
    <property type="evidence" value="ECO:0000318"/>
    <property type="project" value="GO_Central"/>
</dbReference>
<dbReference type="Pfam" id="PF00043">
    <property type="entry name" value="GST_C"/>
    <property type="match status" value="1"/>
</dbReference>
<dbReference type="EnsemblPlants" id="Pp3c4_13060V3.1">
    <property type="protein sequence ID" value="Pp3c4_13060V3.1"/>
    <property type="gene ID" value="Pp3c4_13060"/>
</dbReference>
<comment type="similarity">
    <text evidence="1 2">Belongs to the GST superfamily.</text>
</comment>
<feature type="domain" description="GST N-terminal" evidence="3">
    <location>
        <begin position="1"/>
        <end position="88"/>
    </location>
</feature>
<dbReference type="STRING" id="3218.A9TVV6"/>
<dbReference type="EMBL" id="KC119479">
    <property type="protein sequence ID" value="AFZ39145.1"/>
    <property type="molecule type" value="mRNA"/>
</dbReference>
<dbReference type="SUPFAM" id="SSF47616">
    <property type="entry name" value="GST C-terminal domain-like"/>
    <property type="match status" value="1"/>
</dbReference>
<dbReference type="SFLD" id="SFLDG01151">
    <property type="entry name" value="Main.2:_Nu-like"/>
    <property type="match status" value="1"/>
</dbReference>
<evidence type="ECO:0000259" key="3">
    <source>
        <dbReference type="PROSITE" id="PS50404"/>
    </source>
</evidence>
<dbReference type="PROSITE" id="PS50404">
    <property type="entry name" value="GST_NTER"/>
    <property type="match status" value="1"/>
</dbReference>
<dbReference type="PROSITE" id="PS50405">
    <property type="entry name" value="GST_CTER"/>
    <property type="match status" value="1"/>
</dbReference>
<dbReference type="Gene3D" id="1.20.1050.10">
    <property type="match status" value="1"/>
</dbReference>
<reference evidence="5" key="3">
    <citation type="submission" date="2012-11" db="EMBL/GenBank/DDBJ databases">
        <title>The phylogenetic status and pathogenicity of a new isolate of Metarhizium sp. from a fruit beetle larvae in Japan.</title>
        <authorList>
            <person name="Nishi O."/>
            <person name="Iiyama K."/>
            <person name="Yasunaga-Aoki C."/>
            <person name="Shimizu S."/>
        </authorList>
    </citation>
    <scope>NUCLEOTIDE SEQUENCE</scope>
</reference>
<feature type="domain" description="GST C-terminal" evidence="4">
    <location>
        <begin position="91"/>
        <end position="217"/>
    </location>
</feature>
<dbReference type="EnsemblPlants" id="Pp3c4_13060V3.3">
    <property type="protein sequence ID" value="Pp3c4_13060V3.3"/>
    <property type="gene ID" value="Pp3c4_13060"/>
</dbReference>
<dbReference type="PaxDb" id="3218-PP1S339_37V6.1"/>
<sequence length="217" mass="24567">MAKIQLYSMATPNGQKVSIALEEMELEYEPHTINIFKNDQFTPEFIAINPNSKIPAIVDPNGPDGKPMNVFESGAILLYLAEKSGKFLSQDPRLKWETIQWVFFQMGGIGPMFGQFGHFFKYAKDKCQHPYPVERYTNEAKRLLGVLEKRLEGREFLIDGGYSIADIAIFPWVGCLDTGYGGREKVGLDNFPNVMAWKTRCLERPKTAKGMTVCKIS</sequence>
<dbReference type="InterPro" id="IPR036282">
    <property type="entry name" value="Glutathione-S-Trfase_C_sf"/>
</dbReference>
<dbReference type="InterPro" id="IPR010987">
    <property type="entry name" value="Glutathione-S-Trfase_C-like"/>
</dbReference>
<evidence type="ECO:0000259" key="4">
    <source>
        <dbReference type="PROSITE" id="PS50405"/>
    </source>
</evidence>
<evidence type="ECO:0000313" key="5">
    <source>
        <dbReference type="EMBL" id="AFZ39145.1"/>
    </source>
</evidence>
<dbReference type="EMBL" id="ABEU02000004">
    <property type="protein sequence ID" value="PNR55246.1"/>
    <property type="molecule type" value="Genomic_DNA"/>
</dbReference>
<dbReference type="GO" id="GO:0005737">
    <property type="term" value="C:cytoplasm"/>
    <property type="evidence" value="ECO:0000318"/>
    <property type="project" value="GO_Central"/>
</dbReference>
<dbReference type="HOGENOM" id="CLU_011226_14_4_1"/>
<organism evidence="5">
    <name type="scientific">Physcomitrium patens</name>
    <name type="common">Spreading-leaved earth moss</name>
    <name type="synonym">Physcomitrella patens</name>
    <dbReference type="NCBI Taxonomy" id="3218"/>
    <lineage>
        <taxon>Eukaryota</taxon>
        <taxon>Viridiplantae</taxon>
        <taxon>Streptophyta</taxon>
        <taxon>Embryophyta</taxon>
        <taxon>Bryophyta</taxon>
        <taxon>Bryophytina</taxon>
        <taxon>Bryopsida</taxon>
        <taxon>Funariidae</taxon>
        <taxon>Funariales</taxon>
        <taxon>Funariaceae</taxon>
        <taxon>Physcomitrium</taxon>
    </lineage>
</organism>
<dbReference type="AlphaFoldDB" id="A9TVV6"/>
<dbReference type="OMA" id="GHSGAEY"/>
<dbReference type="Gramene" id="Pp3c4_13060V3.3">
    <property type="protein sequence ID" value="Pp3c4_13060V3.3"/>
    <property type="gene ID" value="Pp3c4_13060"/>
</dbReference>
<dbReference type="InterPro" id="IPR004045">
    <property type="entry name" value="Glutathione_S-Trfase_N"/>
</dbReference>
<name>A9TVV6_PHYPA</name>